<keyword evidence="2" id="KW-0012">Acyltransferase</keyword>
<keyword evidence="1 4" id="KW-0808">Transferase</keyword>
<evidence type="ECO:0000256" key="1">
    <source>
        <dbReference type="ARBA" id="ARBA00022679"/>
    </source>
</evidence>
<dbReference type="InterPro" id="IPR016181">
    <property type="entry name" value="Acyl_CoA_acyltransferase"/>
</dbReference>
<name>A0A1I6GMA4_9RHOB</name>
<dbReference type="EMBL" id="FOYO01000001">
    <property type="protein sequence ID" value="SFR43345.1"/>
    <property type="molecule type" value="Genomic_DNA"/>
</dbReference>
<dbReference type="CDD" id="cd04301">
    <property type="entry name" value="NAT_SF"/>
    <property type="match status" value="1"/>
</dbReference>
<dbReference type="PANTHER" id="PTHR43072:SF23">
    <property type="entry name" value="UPF0039 PROTEIN C11D3.02C"/>
    <property type="match status" value="1"/>
</dbReference>
<accession>A0A1I6GMA4</accession>
<feature type="domain" description="N-acetyltransferase" evidence="3">
    <location>
        <begin position="2"/>
        <end position="163"/>
    </location>
</feature>
<dbReference type="Gene3D" id="3.40.630.30">
    <property type="match status" value="1"/>
</dbReference>
<dbReference type="GO" id="GO:0016747">
    <property type="term" value="F:acyltransferase activity, transferring groups other than amino-acyl groups"/>
    <property type="evidence" value="ECO:0007669"/>
    <property type="project" value="InterPro"/>
</dbReference>
<keyword evidence="5" id="KW-1185">Reference proteome</keyword>
<dbReference type="AlphaFoldDB" id="A0A1I6GMA4"/>
<dbReference type="Pfam" id="PF00583">
    <property type="entry name" value="Acetyltransf_1"/>
    <property type="match status" value="1"/>
</dbReference>
<gene>
    <name evidence="4" type="ORF">SAMN04488002_1708</name>
</gene>
<proteinExistence type="predicted"/>
<dbReference type="InterPro" id="IPR000182">
    <property type="entry name" value="GNAT_dom"/>
</dbReference>
<evidence type="ECO:0000313" key="5">
    <source>
        <dbReference type="Proteomes" id="UP000199658"/>
    </source>
</evidence>
<dbReference type="STRING" id="670154.SAMN04488002_1708"/>
<organism evidence="4 5">
    <name type="scientific">Litoreibacter janthinus</name>
    <dbReference type="NCBI Taxonomy" id="670154"/>
    <lineage>
        <taxon>Bacteria</taxon>
        <taxon>Pseudomonadati</taxon>
        <taxon>Pseudomonadota</taxon>
        <taxon>Alphaproteobacteria</taxon>
        <taxon>Rhodobacterales</taxon>
        <taxon>Roseobacteraceae</taxon>
        <taxon>Litoreibacter</taxon>
    </lineage>
</organism>
<reference evidence="5" key="1">
    <citation type="submission" date="2016-10" db="EMBL/GenBank/DDBJ databases">
        <authorList>
            <person name="Varghese N."/>
            <person name="Submissions S."/>
        </authorList>
    </citation>
    <scope>NUCLEOTIDE SEQUENCE [LARGE SCALE GENOMIC DNA]</scope>
    <source>
        <strain evidence="5">DSM 26921</strain>
    </source>
</reference>
<dbReference type="RefSeq" id="WP_245780942.1">
    <property type="nucleotide sequence ID" value="NZ_FOYO01000001.1"/>
</dbReference>
<dbReference type="Proteomes" id="UP000199658">
    <property type="component" value="Unassembled WGS sequence"/>
</dbReference>
<protein>
    <submittedName>
        <fullName evidence="4">Phosphinothricin acetyltransferase</fullName>
    </submittedName>
</protein>
<sequence>MIRIRAAQPADAEGILAILNPIISETTITFSPTLATSADVKSGLREHAQRGDPYLVAEKEGAVLGIAKYGPFRSGEGYAKSVEITVHLAPDARGKGIGRLLVENLETHARNAGKHSLIAGVSAENHEAEAFHTKLGFTRVGLIPQVGHKFGRYIDLLLMQKFV</sequence>
<dbReference type="PROSITE" id="PS51186">
    <property type="entry name" value="GNAT"/>
    <property type="match status" value="1"/>
</dbReference>
<evidence type="ECO:0000259" key="3">
    <source>
        <dbReference type="PROSITE" id="PS51186"/>
    </source>
</evidence>
<evidence type="ECO:0000313" key="4">
    <source>
        <dbReference type="EMBL" id="SFR43345.1"/>
    </source>
</evidence>
<evidence type="ECO:0000256" key="2">
    <source>
        <dbReference type="ARBA" id="ARBA00023315"/>
    </source>
</evidence>
<dbReference type="SUPFAM" id="SSF55729">
    <property type="entry name" value="Acyl-CoA N-acyltransferases (Nat)"/>
    <property type="match status" value="1"/>
</dbReference>
<dbReference type="PANTHER" id="PTHR43072">
    <property type="entry name" value="N-ACETYLTRANSFERASE"/>
    <property type="match status" value="1"/>
</dbReference>